<evidence type="ECO:0000313" key="1">
    <source>
        <dbReference type="EMBL" id="SDZ24728.1"/>
    </source>
</evidence>
<dbReference type="EMBL" id="FNQC01000008">
    <property type="protein sequence ID" value="SDZ24728.1"/>
    <property type="molecule type" value="Genomic_DNA"/>
</dbReference>
<organism evidence="1 2">
    <name type="scientific">Rhodonellum ikkaensis</name>
    <dbReference type="NCBI Taxonomy" id="336829"/>
    <lineage>
        <taxon>Bacteria</taxon>
        <taxon>Pseudomonadati</taxon>
        <taxon>Bacteroidota</taxon>
        <taxon>Cytophagia</taxon>
        <taxon>Cytophagales</taxon>
        <taxon>Cytophagaceae</taxon>
        <taxon>Rhodonellum</taxon>
    </lineage>
</organism>
<gene>
    <name evidence="1" type="ORF">SAMN05444412_108101</name>
</gene>
<dbReference type="Proteomes" id="UP000199663">
    <property type="component" value="Unassembled WGS sequence"/>
</dbReference>
<evidence type="ECO:0000313" key="2">
    <source>
        <dbReference type="Proteomes" id="UP000199663"/>
    </source>
</evidence>
<dbReference type="RefSeq" id="WP_019598182.1">
    <property type="nucleotide sequence ID" value="NZ_FNQC01000008.1"/>
</dbReference>
<accession>A0A1H3RHM5</accession>
<comment type="caution">
    <text evidence="1">The sequence shown here is derived from an EMBL/GenBank/DDBJ whole genome shotgun (WGS) entry which is preliminary data.</text>
</comment>
<protein>
    <submittedName>
        <fullName evidence="1">Uncharacterized protein</fullName>
    </submittedName>
</protein>
<name>A0A1H3RHM5_9BACT</name>
<keyword evidence="2" id="KW-1185">Reference proteome</keyword>
<reference evidence="1 2" key="1">
    <citation type="submission" date="2016-10" db="EMBL/GenBank/DDBJ databases">
        <authorList>
            <person name="Varghese N."/>
            <person name="Submissions S."/>
        </authorList>
    </citation>
    <scope>NUCLEOTIDE SEQUENCE [LARGE SCALE GENOMIC DNA]</scope>
    <source>
        <strain evidence="1 2">DSM 17997</strain>
    </source>
</reference>
<proteinExistence type="predicted"/>
<sequence length="309" mass="36990">MDSPFDDYRFHFDELLKIFEISLEYVSYRPKVIASGVSSFEAIRPENFVLLLNMLERMGLQINTQRFVEILLPTFVARSKTIFSSAELEFFWYTKYRYKTDDIILFSDKPLLSTEPIDAFKISNGFILSLYKNDENQETLMLRIRAPKYRKRPQIRRVVCDDCGFECQKGDPESSFLHRKEHKRRLSWLKPDPLPIMLLELQKDRIEAEHVSFISSCWKHKEMYNRALAFKREFHNNFVQWSHNGKEDIDAHGFLFTGDKGEIVGACAFRNRTKDGQHQRWGLLWIWFCPNERRNGHLAKRWRMLRLRF</sequence>